<dbReference type="PANTHER" id="PTHR10845:SF267">
    <property type="entry name" value="REGULATOR OF G PROTEIN SIGNALING DOMAIN PROTEIN (AFU_ORTHOLOGUE AFUA_6G06860)"/>
    <property type="match status" value="1"/>
</dbReference>
<dbReference type="PROSITE" id="PS50132">
    <property type="entry name" value="RGS"/>
    <property type="match status" value="1"/>
</dbReference>
<feature type="compositionally biased region" description="Low complexity" evidence="1">
    <location>
        <begin position="220"/>
        <end position="232"/>
    </location>
</feature>
<evidence type="ECO:0000313" key="4">
    <source>
        <dbReference type="Proteomes" id="UP000775872"/>
    </source>
</evidence>
<sequence>MIRSKSRSPPLPYFPPTPRELSPRPESAFEDFILFDAPETRPSSGAFASSVSSPRSDMGARPPTLSEILLDQAPPPWSLAAFTAYLSNNHCMETLEFTLDLRRYSDSFALVYGDNHPALPNDVEYLSNLWDRLIAVYITPCSAREINIPSRVRDQLLSLSSRPTPPHPSVLEEAGRIIHELMNDSVLVPFLESVSPMQLDEPTHHDSHQHKLPPYFNVARGRTSPRSSSRTGSSHEMEGLTDDSEGGSPAAMEPMTPPTTPPSSTDWSFNNSPGGLQRAMAAQKEGWKKMGAKLGFNRRSSSKRSPPTSSVPGHEANRHGNIM</sequence>
<feature type="compositionally biased region" description="Low complexity" evidence="1">
    <location>
        <begin position="303"/>
        <end position="312"/>
    </location>
</feature>
<evidence type="ECO:0000313" key="3">
    <source>
        <dbReference type="EMBL" id="CAH0050063.1"/>
    </source>
</evidence>
<dbReference type="EMBL" id="CABFOC020000035">
    <property type="protein sequence ID" value="CAH0050063.1"/>
    <property type="molecule type" value="Genomic_DNA"/>
</dbReference>
<reference evidence="3" key="1">
    <citation type="submission" date="2021-10" db="EMBL/GenBank/DDBJ databases">
        <authorList>
            <person name="Piombo E."/>
        </authorList>
    </citation>
    <scope>NUCLEOTIDE SEQUENCE</scope>
</reference>
<dbReference type="InterPro" id="IPR036305">
    <property type="entry name" value="RGS_sf"/>
</dbReference>
<protein>
    <recommendedName>
        <fullName evidence="2">RGS domain-containing protein</fullName>
    </recommendedName>
</protein>
<feature type="compositionally biased region" description="Pro residues" evidence="1">
    <location>
        <begin position="9"/>
        <end position="18"/>
    </location>
</feature>
<name>A0A9P0EJK6_9HYPO</name>
<dbReference type="SUPFAM" id="SSF48097">
    <property type="entry name" value="Regulator of G-protein signaling, RGS"/>
    <property type="match status" value="1"/>
</dbReference>
<feature type="region of interest" description="Disordered" evidence="1">
    <location>
        <begin position="1"/>
        <end position="25"/>
    </location>
</feature>
<gene>
    <name evidence="3" type="ORF">CSOL1703_00002026</name>
</gene>
<comment type="caution">
    <text evidence="3">The sequence shown here is derived from an EMBL/GenBank/DDBJ whole genome shotgun (WGS) entry which is preliminary data.</text>
</comment>
<dbReference type="SMART" id="SM00315">
    <property type="entry name" value="RGS"/>
    <property type="match status" value="1"/>
</dbReference>
<evidence type="ECO:0000259" key="2">
    <source>
        <dbReference type="PROSITE" id="PS50132"/>
    </source>
</evidence>
<keyword evidence="4" id="KW-1185">Reference proteome</keyword>
<dbReference type="PANTHER" id="PTHR10845">
    <property type="entry name" value="REGULATOR OF G PROTEIN SIGNALING"/>
    <property type="match status" value="1"/>
</dbReference>
<evidence type="ECO:0000256" key="1">
    <source>
        <dbReference type="SAM" id="MobiDB-lite"/>
    </source>
</evidence>
<dbReference type="Gene3D" id="1.10.167.10">
    <property type="entry name" value="Regulator of G-protein Signalling 4, domain 2"/>
    <property type="match status" value="1"/>
</dbReference>
<feature type="region of interest" description="Disordered" evidence="1">
    <location>
        <begin position="198"/>
        <end position="323"/>
    </location>
</feature>
<dbReference type="OrthoDB" id="10266999at2759"/>
<feature type="region of interest" description="Disordered" evidence="1">
    <location>
        <begin position="39"/>
        <end position="62"/>
    </location>
</feature>
<accession>A0A9P0EJK6</accession>
<feature type="domain" description="RGS" evidence="2">
    <location>
        <begin position="82"/>
        <end position="193"/>
    </location>
</feature>
<proteinExistence type="predicted"/>
<dbReference type="CDD" id="cd07440">
    <property type="entry name" value="RGS"/>
    <property type="match status" value="1"/>
</dbReference>
<dbReference type="InterPro" id="IPR044926">
    <property type="entry name" value="RGS_subdomain_2"/>
</dbReference>
<dbReference type="InterPro" id="IPR016137">
    <property type="entry name" value="RGS"/>
</dbReference>
<dbReference type="Pfam" id="PF00615">
    <property type="entry name" value="RGS"/>
    <property type="match status" value="1"/>
</dbReference>
<organism evidence="3 4">
    <name type="scientific">Clonostachys solani</name>
    <dbReference type="NCBI Taxonomy" id="160281"/>
    <lineage>
        <taxon>Eukaryota</taxon>
        <taxon>Fungi</taxon>
        <taxon>Dikarya</taxon>
        <taxon>Ascomycota</taxon>
        <taxon>Pezizomycotina</taxon>
        <taxon>Sordariomycetes</taxon>
        <taxon>Hypocreomycetidae</taxon>
        <taxon>Hypocreales</taxon>
        <taxon>Bionectriaceae</taxon>
        <taxon>Clonostachys</taxon>
    </lineage>
</organism>
<dbReference type="Proteomes" id="UP000775872">
    <property type="component" value="Unassembled WGS sequence"/>
</dbReference>
<dbReference type="AlphaFoldDB" id="A0A9P0EJK6"/>
<feature type="compositionally biased region" description="Low complexity" evidence="1">
    <location>
        <begin position="41"/>
        <end position="56"/>
    </location>
</feature>